<accession>A0A9D0ZQ66</accession>
<dbReference type="Gene3D" id="2.60.40.10">
    <property type="entry name" value="Immunoglobulins"/>
    <property type="match status" value="1"/>
</dbReference>
<evidence type="ECO:0000256" key="1">
    <source>
        <dbReference type="SAM" id="SignalP"/>
    </source>
</evidence>
<protein>
    <recommendedName>
        <fullName evidence="4">DUF11 domain-containing protein</fullName>
    </recommendedName>
</protein>
<reference evidence="2" key="2">
    <citation type="journal article" date="2021" name="PeerJ">
        <title>Extensive microbial diversity within the chicken gut microbiome revealed by metagenomics and culture.</title>
        <authorList>
            <person name="Gilroy R."/>
            <person name="Ravi A."/>
            <person name="Getino M."/>
            <person name="Pursley I."/>
            <person name="Horton D.L."/>
            <person name="Alikhan N.F."/>
            <person name="Baker D."/>
            <person name="Gharbi K."/>
            <person name="Hall N."/>
            <person name="Watson M."/>
            <person name="Adriaenssens E.M."/>
            <person name="Foster-Nyarko E."/>
            <person name="Jarju S."/>
            <person name="Secka A."/>
            <person name="Antonio M."/>
            <person name="Oren A."/>
            <person name="Chaudhuri R.R."/>
            <person name="La Ragione R."/>
            <person name="Hildebrand F."/>
            <person name="Pallen M.J."/>
        </authorList>
    </citation>
    <scope>NUCLEOTIDE SEQUENCE</scope>
    <source>
        <strain evidence="2">CHK147-3167</strain>
    </source>
</reference>
<feature type="signal peptide" evidence="1">
    <location>
        <begin position="1"/>
        <end position="27"/>
    </location>
</feature>
<evidence type="ECO:0000313" key="3">
    <source>
        <dbReference type="Proteomes" id="UP000886786"/>
    </source>
</evidence>
<proteinExistence type="predicted"/>
<dbReference type="AlphaFoldDB" id="A0A9D0ZQ66"/>
<comment type="caution">
    <text evidence="2">The sequence shown here is derived from an EMBL/GenBank/DDBJ whole genome shotgun (WGS) entry which is preliminary data.</text>
</comment>
<evidence type="ECO:0000313" key="2">
    <source>
        <dbReference type="EMBL" id="HIQ90232.1"/>
    </source>
</evidence>
<feature type="chain" id="PRO_5038723281" description="DUF11 domain-containing protein" evidence="1">
    <location>
        <begin position="28"/>
        <end position="170"/>
    </location>
</feature>
<gene>
    <name evidence="2" type="ORF">IAB27_01195</name>
</gene>
<dbReference type="EMBL" id="DVFV01000026">
    <property type="protein sequence ID" value="HIQ90232.1"/>
    <property type="molecule type" value="Genomic_DNA"/>
</dbReference>
<evidence type="ECO:0008006" key="4">
    <source>
        <dbReference type="Google" id="ProtNLM"/>
    </source>
</evidence>
<name>A0A9D0ZQ66_9FIRM</name>
<reference evidence="2" key="1">
    <citation type="submission" date="2020-10" db="EMBL/GenBank/DDBJ databases">
        <authorList>
            <person name="Gilroy R."/>
        </authorList>
    </citation>
    <scope>NUCLEOTIDE SEQUENCE</scope>
    <source>
        <strain evidence="2">CHK147-3167</strain>
    </source>
</reference>
<dbReference type="InterPro" id="IPR013783">
    <property type="entry name" value="Ig-like_fold"/>
</dbReference>
<dbReference type="Proteomes" id="UP000886786">
    <property type="component" value="Unassembled WGS sequence"/>
</dbReference>
<keyword evidence="1" id="KW-0732">Signal</keyword>
<sequence>MHRENKKTKIILVVCLSLLLCLSVGYAAFQTNFNVKGSTAITGNWNIEVTNVAVAETEGSGENATSPSWTQTTANMEANLYEPGDSVKYTVTVQNKGNIDAKLENVIINSDTNSSAVTVNITGYNIGETLKQGQTKQITVEIAYNPDYDGIETSSEAQIVVEYIQATNSN</sequence>
<organism evidence="2 3">
    <name type="scientific">Candidatus Coprosoma intestinipullorum</name>
    <dbReference type="NCBI Taxonomy" id="2840752"/>
    <lineage>
        <taxon>Bacteria</taxon>
        <taxon>Bacillati</taxon>
        <taxon>Bacillota</taxon>
        <taxon>Bacillota incertae sedis</taxon>
        <taxon>Candidatus Coprosoma</taxon>
    </lineage>
</organism>